<evidence type="ECO:0000313" key="2">
    <source>
        <dbReference type="EMBL" id="KAK7445761.1"/>
    </source>
</evidence>
<evidence type="ECO:0000256" key="1">
    <source>
        <dbReference type="SAM" id="MobiDB-lite"/>
    </source>
</evidence>
<keyword evidence="3" id="KW-1185">Reference proteome</keyword>
<proteinExistence type="predicted"/>
<sequence length="58" mass="6058">MILEGVPGGDGSDGDWCFKEGAPLRGGGPQAQPAKSVYMKDLLWFQGKVGVDGDNTFG</sequence>
<feature type="region of interest" description="Disordered" evidence="1">
    <location>
        <begin position="1"/>
        <end position="31"/>
    </location>
</feature>
<evidence type="ECO:0000313" key="3">
    <source>
        <dbReference type="Proteomes" id="UP001498398"/>
    </source>
</evidence>
<gene>
    <name evidence="2" type="ORF">VKT23_014757</name>
</gene>
<dbReference type="Proteomes" id="UP001498398">
    <property type="component" value="Unassembled WGS sequence"/>
</dbReference>
<comment type="caution">
    <text evidence="2">The sequence shown here is derived from an EMBL/GenBank/DDBJ whole genome shotgun (WGS) entry which is preliminary data.</text>
</comment>
<feature type="compositionally biased region" description="Gly residues" evidence="1">
    <location>
        <begin position="1"/>
        <end position="11"/>
    </location>
</feature>
<protein>
    <submittedName>
        <fullName evidence="2">Uncharacterized protein</fullName>
    </submittedName>
</protein>
<organism evidence="2 3">
    <name type="scientific">Marasmiellus scandens</name>
    <dbReference type="NCBI Taxonomy" id="2682957"/>
    <lineage>
        <taxon>Eukaryota</taxon>
        <taxon>Fungi</taxon>
        <taxon>Dikarya</taxon>
        <taxon>Basidiomycota</taxon>
        <taxon>Agaricomycotina</taxon>
        <taxon>Agaricomycetes</taxon>
        <taxon>Agaricomycetidae</taxon>
        <taxon>Agaricales</taxon>
        <taxon>Marasmiineae</taxon>
        <taxon>Omphalotaceae</taxon>
        <taxon>Marasmiellus</taxon>
    </lineage>
</organism>
<name>A0ABR1J2H2_9AGAR</name>
<dbReference type="EMBL" id="JBANRG010000046">
    <property type="protein sequence ID" value="KAK7445761.1"/>
    <property type="molecule type" value="Genomic_DNA"/>
</dbReference>
<accession>A0ABR1J2H2</accession>
<reference evidence="2 3" key="1">
    <citation type="submission" date="2024-01" db="EMBL/GenBank/DDBJ databases">
        <title>A draft genome for the cacao thread blight pathogen Marasmiellus scandens.</title>
        <authorList>
            <person name="Baruah I.K."/>
            <person name="Leung J."/>
            <person name="Bukari Y."/>
            <person name="Amoako-Attah I."/>
            <person name="Meinhardt L.W."/>
            <person name="Bailey B.A."/>
            <person name="Cohen S.P."/>
        </authorList>
    </citation>
    <scope>NUCLEOTIDE SEQUENCE [LARGE SCALE GENOMIC DNA]</scope>
    <source>
        <strain evidence="2 3">GH-19</strain>
    </source>
</reference>